<sequence>MSTALKRENKGENMRGIIVAVAVAVLGATTAACGLGAAQAEPRRAWAGDTAQITSQPEEGVTRSEGRRAEPVYVINLYGAEDGRADQRPENLVVSEFSTLKGITWRSWGPGRAVGAGKLSGTWCLPDCLDSPYDATITLSKVKKAMGKRYFTKFAIDGDFPKPDQIDDTLTGALPLPAS</sequence>
<name>A0A9W6HZ61_9ACTN</name>
<dbReference type="PROSITE" id="PS51257">
    <property type="entry name" value="PROKAR_LIPOPROTEIN"/>
    <property type="match status" value="1"/>
</dbReference>
<evidence type="ECO:0000313" key="2">
    <source>
        <dbReference type="Proteomes" id="UP001143474"/>
    </source>
</evidence>
<proteinExistence type="predicted"/>
<organism evidence="1 2">
    <name type="scientific">Streptosporangium carneum</name>
    <dbReference type="NCBI Taxonomy" id="47481"/>
    <lineage>
        <taxon>Bacteria</taxon>
        <taxon>Bacillati</taxon>
        <taxon>Actinomycetota</taxon>
        <taxon>Actinomycetes</taxon>
        <taxon>Streptosporangiales</taxon>
        <taxon>Streptosporangiaceae</taxon>
        <taxon>Streptosporangium</taxon>
    </lineage>
</organism>
<evidence type="ECO:0008006" key="3">
    <source>
        <dbReference type="Google" id="ProtNLM"/>
    </source>
</evidence>
<dbReference type="EMBL" id="BSEV01000004">
    <property type="protein sequence ID" value="GLK08986.1"/>
    <property type="molecule type" value="Genomic_DNA"/>
</dbReference>
<comment type="caution">
    <text evidence="1">The sequence shown here is derived from an EMBL/GenBank/DDBJ whole genome shotgun (WGS) entry which is preliminary data.</text>
</comment>
<accession>A0A9W6HZ61</accession>
<protein>
    <recommendedName>
        <fullName evidence="3">Lipoprotein</fullName>
    </recommendedName>
</protein>
<reference evidence="1" key="1">
    <citation type="journal article" date="2014" name="Int. J. Syst. Evol. Microbiol.">
        <title>Complete genome sequence of Corynebacterium casei LMG S-19264T (=DSM 44701T), isolated from a smear-ripened cheese.</title>
        <authorList>
            <consortium name="US DOE Joint Genome Institute (JGI-PGF)"/>
            <person name="Walter F."/>
            <person name="Albersmeier A."/>
            <person name="Kalinowski J."/>
            <person name="Ruckert C."/>
        </authorList>
    </citation>
    <scope>NUCLEOTIDE SEQUENCE</scope>
    <source>
        <strain evidence="1">VKM Ac-2007</strain>
    </source>
</reference>
<keyword evidence="2" id="KW-1185">Reference proteome</keyword>
<evidence type="ECO:0000313" key="1">
    <source>
        <dbReference type="EMBL" id="GLK08986.1"/>
    </source>
</evidence>
<dbReference type="AlphaFoldDB" id="A0A9W6HZ61"/>
<dbReference type="Proteomes" id="UP001143474">
    <property type="component" value="Unassembled WGS sequence"/>
</dbReference>
<gene>
    <name evidence="1" type="ORF">GCM10017600_23920</name>
</gene>
<reference evidence="1" key="2">
    <citation type="submission" date="2023-01" db="EMBL/GenBank/DDBJ databases">
        <authorList>
            <person name="Sun Q."/>
            <person name="Evtushenko L."/>
        </authorList>
    </citation>
    <scope>NUCLEOTIDE SEQUENCE</scope>
    <source>
        <strain evidence="1">VKM Ac-2007</strain>
    </source>
</reference>